<dbReference type="RefSeq" id="WP_006978866.1">
    <property type="nucleotide sequence ID" value="NZ_ABVL01000003.1"/>
</dbReference>
<protein>
    <submittedName>
        <fullName evidence="1">Uncharacterized protein</fullName>
    </submittedName>
</protein>
<comment type="caution">
    <text evidence="1">The sequence shown here is derived from an EMBL/GenBank/DDBJ whole genome shotgun (WGS) entry which is preliminary data.</text>
</comment>
<dbReference type="AlphaFoldDB" id="B4CY99"/>
<reference evidence="1 2" key="1">
    <citation type="journal article" date="2011" name="J. Bacteriol.">
        <title>Genome sequence of Chthoniobacter flavus Ellin428, an aerobic heterotrophic soil bacterium.</title>
        <authorList>
            <person name="Kant R."/>
            <person name="van Passel M.W."/>
            <person name="Palva A."/>
            <person name="Lucas S."/>
            <person name="Lapidus A."/>
            <person name="Glavina Del Rio T."/>
            <person name="Dalin E."/>
            <person name="Tice H."/>
            <person name="Bruce D."/>
            <person name="Goodwin L."/>
            <person name="Pitluck S."/>
            <person name="Larimer F.W."/>
            <person name="Land M.L."/>
            <person name="Hauser L."/>
            <person name="Sangwan P."/>
            <person name="de Vos W.M."/>
            <person name="Janssen P.H."/>
            <person name="Smidt H."/>
        </authorList>
    </citation>
    <scope>NUCLEOTIDE SEQUENCE [LARGE SCALE GENOMIC DNA]</scope>
    <source>
        <strain evidence="1 2">Ellin428</strain>
    </source>
</reference>
<proteinExistence type="predicted"/>
<keyword evidence="2" id="KW-1185">Reference proteome</keyword>
<sequence>MKSGLIQFIKRAFSREPELHPVERGMARRWIKQRLVTVFPELRNNPVALERAYRTLGLEARAGMGPDEAETVFEMSIPGDN</sequence>
<dbReference type="InParanoid" id="B4CY99"/>
<gene>
    <name evidence="1" type="ORF">CfE428DRAFT_1540</name>
</gene>
<evidence type="ECO:0000313" key="2">
    <source>
        <dbReference type="Proteomes" id="UP000005824"/>
    </source>
</evidence>
<name>B4CY99_9BACT</name>
<dbReference type="Proteomes" id="UP000005824">
    <property type="component" value="Unassembled WGS sequence"/>
</dbReference>
<evidence type="ECO:0000313" key="1">
    <source>
        <dbReference type="EMBL" id="EDY21247.1"/>
    </source>
</evidence>
<dbReference type="EMBL" id="ABVL01000003">
    <property type="protein sequence ID" value="EDY21247.1"/>
    <property type="molecule type" value="Genomic_DNA"/>
</dbReference>
<accession>B4CY99</accession>
<organism evidence="1 2">
    <name type="scientific">Chthoniobacter flavus Ellin428</name>
    <dbReference type="NCBI Taxonomy" id="497964"/>
    <lineage>
        <taxon>Bacteria</taxon>
        <taxon>Pseudomonadati</taxon>
        <taxon>Verrucomicrobiota</taxon>
        <taxon>Spartobacteria</taxon>
        <taxon>Chthoniobacterales</taxon>
        <taxon>Chthoniobacteraceae</taxon>
        <taxon>Chthoniobacter</taxon>
    </lineage>
</organism>